<keyword evidence="5 13" id="KW-0812">Transmembrane</keyword>
<keyword evidence="10 13" id="KW-0472">Membrane</keyword>
<keyword evidence="4" id="KW-0633">Potassium transport</keyword>
<comment type="catalytic activity">
    <reaction evidence="12">
        <text>K(+)(in) = K(+)(out)</text>
        <dbReference type="Rhea" id="RHEA:29463"/>
        <dbReference type="ChEBI" id="CHEBI:29103"/>
    </reaction>
</comment>
<dbReference type="GO" id="GO:0015252">
    <property type="term" value="F:proton channel activity"/>
    <property type="evidence" value="ECO:0007669"/>
    <property type="project" value="InterPro"/>
</dbReference>
<comment type="caution">
    <text evidence="14">The sequence shown here is derived from an EMBL/GenBank/DDBJ whole genome shotgun (WGS) entry which is preliminary data.</text>
</comment>
<dbReference type="InterPro" id="IPR010617">
    <property type="entry name" value="TMEM175-like"/>
</dbReference>
<dbReference type="PANTHER" id="PTHR31462:SF5">
    <property type="entry name" value="ENDOSOMAL_LYSOSOMAL PROTON CHANNEL TMEM175"/>
    <property type="match status" value="1"/>
</dbReference>
<comment type="similarity">
    <text evidence="2">Belongs to the TMEM175 family.</text>
</comment>
<evidence type="ECO:0000256" key="13">
    <source>
        <dbReference type="SAM" id="Phobius"/>
    </source>
</evidence>
<dbReference type="GO" id="GO:0016020">
    <property type="term" value="C:membrane"/>
    <property type="evidence" value="ECO:0007669"/>
    <property type="project" value="UniProtKB-SubCell"/>
</dbReference>
<dbReference type="Proteomes" id="UP001139410">
    <property type="component" value="Unassembled WGS sequence"/>
</dbReference>
<dbReference type="EMBL" id="JAKFGM010000001">
    <property type="protein sequence ID" value="MCF2514452.1"/>
    <property type="molecule type" value="Genomic_DNA"/>
</dbReference>
<accession>A0A9X1QLR3</accession>
<keyword evidence="3" id="KW-0813">Transport</keyword>
<comment type="subcellular location">
    <subcellularLocation>
        <location evidence="1">Membrane</location>
        <topology evidence="1">Multi-pass membrane protein</topology>
    </subcellularLocation>
</comment>
<evidence type="ECO:0000256" key="3">
    <source>
        <dbReference type="ARBA" id="ARBA00022448"/>
    </source>
</evidence>
<protein>
    <submittedName>
        <fullName evidence="14">TMEM175 family protein</fullName>
    </submittedName>
</protein>
<feature type="transmembrane region" description="Helical" evidence="13">
    <location>
        <begin position="92"/>
        <end position="111"/>
    </location>
</feature>
<feature type="transmembrane region" description="Helical" evidence="13">
    <location>
        <begin position="60"/>
        <end position="80"/>
    </location>
</feature>
<evidence type="ECO:0000256" key="9">
    <source>
        <dbReference type="ARBA" id="ARBA00023065"/>
    </source>
</evidence>
<dbReference type="AlphaFoldDB" id="A0A9X1QLR3"/>
<keyword evidence="9" id="KW-0406">Ion transport</keyword>
<feature type="transmembrane region" description="Helical" evidence="13">
    <location>
        <begin position="159"/>
        <end position="176"/>
    </location>
</feature>
<gene>
    <name evidence="14" type="ORF">LVY65_05150</name>
</gene>
<evidence type="ECO:0000256" key="12">
    <source>
        <dbReference type="ARBA" id="ARBA00034430"/>
    </source>
</evidence>
<evidence type="ECO:0000256" key="5">
    <source>
        <dbReference type="ARBA" id="ARBA00022692"/>
    </source>
</evidence>
<evidence type="ECO:0000256" key="8">
    <source>
        <dbReference type="ARBA" id="ARBA00022989"/>
    </source>
</evidence>
<proteinExistence type="inferred from homology"/>
<evidence type="ECO:0000256" key="2">
    <source>
        <dbReference type="ARBA" id="ARBA00006920"/>
    </source>
</evidence>
<reference evidence="14" key="1">
    <citation type="submission" date="2022-01" db="EMBL/GenBank/DDBJ databases">
        <authorList>
            <person name="Jo J.-H."/>
            <person name="Im W.-T."/>
        </authorList>
    </citation>
    <scope>NUCLEOTIDE SEQUENCE</scope>
    <source>
        <strain evidence="14">G124</strain>
    </source>
</reference>
<dbReference type="PANTHER" id="PTHR31462">
    <property type="entry name" value="ENDOSOMAL/LYSOSOMAL POTASSIUM CHANNEL TMEM175"/>
    <property type="match status" value="1"/>
</dbReference>
<keyword evidence="8 13" id="KW-1133">Transmembrane helix</keyword>
<evidence type="ECO:0000313" key="14">
    <source>
        <dbReference type="EMBL" id="MCF2514452.1"/>
    </source>
</evidence>
<evidence type="ECO:0000256" key="1">
    <source>
        <dbReference type="ARBA" id="ARBA00004141"/>
    </source>
</evidence>
<feature type="transmembrane region" description="Helical" evidence="13">
    <location>
        <begin position="123"/>
        <end position="139"/>
    </location>
</feature>
<evidence type="ECO:0000256" key="7">
    <source>
        <dbReference type="ARBA" id="ARBA00022958"/>
    </source>
</evidence>
<feature type="transmembrane region" description="Helical" evidence="13">
    <location>
        <begin position="21"/>
        <end position="40"/>
    </location>
</feature>
<evidence type="ECO:0000313" key="15">
    <source>
        <dbReference type="Proteomes" id="UP001139410"/>
    </source>
</evidence>
<dbReference type="RefSeq" id="WP_235066915.1">
    <property type="nucleotide sequence ID" value="NZ_JAKFGM010000001.1"/>
</dbReference>
<evidence type="ECO:0000256" key="10">
    <source>
        <dbReference type="ARBA" id="ARBA00023136"/>
    </source>
</evidence>
<dbReference type="Pfam" id="PF06736">
    <property type="entry name" value="TMEM175"/>
    <property type="match status" value="1"/>
</dbReference>
<keyword evidence="7" id="KW-0630">Potassium</keyword>
<evidence type="ECO:0000256" key="4">
    <source>
        <dbReference type="ARBA" id="ARBA00022538"/>
    </source>
</evidence>
<sequence>MKAARSAIEAELKPNNHRIEAFSDGVFAIVVTIMVIEIHIPDSLAFGHDYTELSLLGSVVAAYGLSFLVIANLWTSHHYLIFTVTMPTRGTIWFNNLLLFCVTLVPLSTRFLGMHPTSPRAQAAYGLVAVACTGSFMLLRSHAARMTRNELHKEIHKRIIRRTWLFLTIYAASIPLAFVNPWLAWVCFVIVPPMLFLPIIRAPVKVPRSADNHGLERSCP</sequence>
<dbReference type="GO" id="GO:0005267">
    <property type="term" value="F:potassium channel activity"/>
    <property type="evidence" value="ECO:0007669"/>
    <property type="project" value="UniProtKB-KW"/>
</dbReference>
<keyword evidence="15" id="KW-1185">Reference proteome</keyword>
<evidence type="ECO:0000256" key="11">
    <source>
        <dbReference type="ARBA" id="ARBA00023303"/>
    </source>
</evidence>
<organism evidence="14 15">
    <name type="scientific">Sphingomonas cremea</name>
    <dbReference type="NCBI Taxonomy" id="2904799"/>
    <lineage>
        <taxon>Bacteria</taxon>
        <taxon>Pseudomonadati</taxon>
        <taxon>Pseudomonadota</taxon>
        <taxon>Alphaproteobacteria</taxon>
        <taxon>Sphingomonadales</taxon>
        <taxon>Sphingomonadaceae</taxon>
        <taxon>Sphingomonas</taxon>
    </lineage>
</organism>
<name>A0A9X1QLR3_9SPHN</name>
<keyword evidence="6" id="KW-0631">Potassium channel</keyword>
<keyword evidence="11" id="KW-0407">Ion channel</keyword>
<evidence type="ECO:0000256" key="6">
    <source>
        <dbReference type="ARBA" id="ARBA00022826"/>
    </source>
</evidence>